<reference evidence="1 2" key="1">
    <citation type="submission" date="2016-07" db="EMBL/GenBank/DDBJ databases">
        <title>Pervasive Adenine N6-methylation of Active Genes in Fungi.</title>
        <authorList>
            <consortium name="DOE Joint Genome Institute"/>
            <person name="Mondo S.J."/>
            <person name="Dannebaum R.O."/>
            <person name="Kuo R.C."/>
            <person name="Labutti K."/>
            <person name="Haridas S."/>
            <person name="Kuo A."/>
            <person name="Salamov A."/>
            <person name="Ahrendt S.R."/>
            <person name="Lipzen A."/>
            <person name="Sullivan W."/>
            <person name="Andreopoulos W.B."/>
            <person name="Clum A."/>
            <person name="Lindquist E."/>
            <person name="Daum C."/>
            <person name="Ramamoorthy G.K."/>
            <person name="Gryganskyi A."/>
            <person name="Culley D."/>
            <person name="Magnuson J.K."/>
            <person name="James T.Y."/>
            <person name="O'Malley M.A."/>
            <person name="Stajich J.E."/>
            <person name="Spatafora J.W."/>
            <person name="Visel A."/>
            <person name="Grigoriev I.V."/>
        </authorList>
    </citation>
    <scope>NUCLEOTIDE SEQUENCE [LARGE SCALE GENOMIC DNA]</scope>
    <source>
        <strain evidence="1 2">NRRL 3116</strain>
    </source>
</reference>
<gene>
    <name evidence="1" type="ORF">BCR41DRAFT_354651</name>
</gene>
<dbReference type="AlphaFoldDB" id="A0A1Y2GL27"/>
<name>A0A1Y2GL27_9FUNG</name>
<dbReference type="RefSeq" id="XP_021880789.1">
    <property type="nucleotide sequence ID" value="XM_022024350.1"/>
</dbReference>
<keyword evidence="2" id="KW-1185">Reference proteome</keyword>
<organism evidence="1 2">
    <name type="scientific">Lobosporangium transversale</name>
    <dbReference type="NCBI Taxonomy" id="64571"/>
    <lineage>
        <taxon>Eukaryota</taxon>
        <taxon>Fungi</taxon>
        <taxon>Fungi incertae sedis</taxon>
        <taxon>Mucoromycota</taxon>
        <taxon>Mortierellomycotina</taxon>
        <taxon>Mortierellomycetes</taxon>
        <taxon>Mortierellales</taxon>
        <taxon>Mortierellaceae</taxon>
        <taxon>Lobosporangium</taxon>
    </lineage>
</organism>
<accession>A0A1Y2GL27</accession>
<evidence type="ECO:0000313" key="1">
    <source>
        <dbReference type="EMBL" id="ORZ14311.1"/>
    </source>
</evidence>
<dbReference type="EMBL" id="MCFF01000021">
    <property type="protein sequence ID" value="ORZ14311.1"/>
    <property type="molecule type" value="Genomic_DNA"/>
</dbReference>
<protein>
    <submittedName>
        <fullName evidence="1">Uncharacterized protein</fullName>
    </submittedName>
</protein>
<evidence type="ECO:0000313" key="2">
    <source>
        <dbReference type="Proteomes" id="UP000193648"/>
    </source>
</evidence>
<dbReference type="Proteomes" id="UP000193648">
    <property type="component" value="Unassembled WGS sequence"/>
</dbReference>
<comment type="caution">
    <text evidence="1">The sequence shown here is derived from an EMBL/GenBank/DDBJ whole genome shotgun (WGS) entry which is preliminary data.</text>
</comment>
<dbReference type="InParanoid" id="A0A1Y2GL27"/>
<proteinExistence type="predicted"/>
<dbReference type="GeneID" id="33566194"/>
<sequence>MFFNPFLPIKENDDKEKQGVKTFFALRFSQLSTSTMFLNSCFCWLTLRSNFLSCY</sequence>